<sequence length="170" mass="18773">MKKFSSTEVILLEKACDSLSGELGKVVLAEIDETEEGYEWVAFAIPLETTDNPDEYDAVMQIGGPNARLIGSSSLNKEFTESPYAATFIAGIQIGEPPLRFTRIDASGDEVDWSNDLEGLLPYDFVVAMTPLAEDDDIEEWVEISKIQDAIDNPTNLISHLNLDKKNDSK</sequence>
<dbReference type="KEGG" id="teq:TEQUI_0337"/>
<dbReference type="EMBL" id="CP002456">
    <property type="protein sequence ID" value="ADU91284.1"/>
    <property type="molecule type" value="Genomic_DNA"/>
</dbReference>
<gene>
    <name evidence="1" type="ordered locus">TEQUI_0337</name>
</gene>
<protein>
    <submittedName>
        <fullName evidence="1">Uncharacterized protein</fullName>
    </submittedName>
</protein>
<reference evidence="1 2" key="1">
    <citation type="journal article" date="2011" name="J. Bacteriol.">
        <title>Genome sequence of Taylorella equigenitalis MCE9, the causative agent of contagious equine metritis.</title>
        <authorList>
            <person name="Hebert L."/>
            <person name="Moumen B."/>
            <person name="Duquesne F."/>
            <person name="Breuil M.F."/>
            <person name="Laugier C."/>
            <person name="Batto J.M."/>
            <person name="Renault P."/>
            <person name="Petry S."/>
        </authorList>
    </citation>
    <scope>NUCLEOTIDE SEQUENCE [LARGE SCALE GENOMIC DNA]</scope>
    <source>
        <strain evidence="1 2">MCE9</strain>
    </source>
</reference>
<organism evidence="1 2">
    <name type="scientific">Taylorella equigenitalis (strain MCE9)</name>
    <dbReference type="NCBI Taxonomy" id="937774"/>
    <lineage>
        <taxon>Bacteria</taxon>
        <taxon>Pseudomonadati</taxon>
        <taxon>Pseudomonadota</taxon>
        <taxon>Betaproteobacteria</taxon>
        <taxon>Burkholderiales</taxon>
        <taxon>Alcaligenaceae</taxon>
        <taxon>Taylorella</taxon>
    </lineage>
</organism>
<evidence type="ECO:0000313" key="1">
    <source>
        <dbReference type="EMBL" id="ADU91284.1"/>
    </source>
</evidence>
<dbReference type="AlphaFoldDB" id="A0A654KFS8"/>
<dbReference type="Proteomes" id="UP000007472">
    <property type="component" value="Chromosome"/>
</dbReference>
<evidence type="ECO:0000313" key="2">
    <source>
        <dbReference type="Proteomes" id="UP000007472"/>
    </source>
</evidence>
<accession>A0A654KFS8</accession>
<name>A0A654KFS8_TAYEM</name>
<proteinExistence type="predicted"/>